<keyword evidence="5" id="KW-1185">Reference proteome</keyword>
<dbReference type="SUPFAM" id="SSF54637">
    <property type="entry name" value="Thioesterase/thiol ester dehydrase-isomerase"/>
    <property type="match status" value="1"/>
</dbReference>
<evidence type="ECO:0000313" key="5">
    <source>
        <dbReference type="Proteomes" id="UP000460272"/>
    </source>
</evidence>
<dbReference type="RefSeq" id="WP_145860618.1">
    <property type="nucleotide sequence ID" value="NZ_RPFW01000008.1"/>
</dbReference>
<dbReference type="AlphaFoldDB" id="A0A6P2BUE0"/>
<dbReference type="Pfam" id="PF03061">
    <property type="entry name" value="4HBT"/>
    <property type="match status" value="1"/>
</dbReference>
<feature type="domain" description="Thioesterase" evidence="3">
    <location>
        <begin position="44"/>
        <end position="121"/>
    </location>
</feature>
<dbReference type="Proteomes" id="UP000460272">
    <property type="component" value="Unassembled WGS sequence"/>
</dbReference>
<comment type="caution">
    <text evidence="4">The sequence shown here is derived from an EMBL/GenBank/DDBJ whole genome shotgun (WGS) entry which is preliminary data.</text>
</comment>
<dbReference type="GO" id="GO:0005829">
    <property type="term" value="C:cytosol"/>
    <property type="evidence" value="ECO:0007669"/>
    <property type="project" value="TreeGrafter"/>
</dbReference>
<proteinExistence type="inferred from homology"/>
<evidence type="ECO:0000256" key="2">
    <source>
        <dbReference type="ARBA" id="ARBA00022801"/>
    </source>
</evidence>
<accession>A0A6P2BUE0</accession>
<dbReference type="PANTHER" id="PTHR43240:SF5">
    <property type="entry name" value="1,4-DIHYDROXY-2-NAPHTHOYL-COA THIOESTERASE 1"/>
    <property type="match status" value="1"/>
</dbReference>
<reference evidence="4 5" key="1">
    <citation type="submission" date="2018-11" db="EMBL/GenBank/DDBJ databases">
        <title>Trebonia kvetii gen.nov., sp.nov., a novel acidophilic actinobacterium, and proposal of the new actinobacterial family Treboniaceae fam. nov.</title>
        <authorList>
            <person name="Rapoport D."/>
            <person name="Sagova-Mareckova M."/>
            <person name="Sedlacek I."/>
            <person name="Provaznik J."/>
            <person name="Kralova S."/>
            <person name="Pavlinic D."/>
            <person name="Benes V."/>
            <person name="Kopecky J."/>
        </authorList>
    </citation>
    <scope>NUCLEOTIDE SEQUENCE [LARGE SCALE GENOMIC DNA]</scope>
    <source>
        <strain evidence="4 5">15Tr583</strain>
    </source>
</reference>
<dbReference type="InterPro" id="IPR029069">
    <property type="entry name" value="HotDog_dom_sf"/>
</dbReference>
<evidence type="ECO:0000313" key="4">
    <source>
        <dbReference type="EMBL" id="TVZ00833.1"/>
    </source>
</evidence>
<organism evidence="4 5">
    <name type="scientific">Trebonia kvetii</name>
    <dbReference type="NCBI Taxonomy" id="2480626"/>
    <lineage>
        <taxon>Bacteria</taxon>
        <taxon>Bacillati</taxon>
        <taxon>Actinomycetota</taxon>
        <taxon>Actinomycetes</taxon>
        <taxon>Streptosporangiales</taxon>
        <taxon>Treboniaceae</taxon>
        <taxon>Trebonia</taxon>
    </lineage>
</organism>
<dbReference type="EMBL" id="RPFW01000008">
    <property type="protein sequence ID" value="TVZ00833.1"/>
    <property type="molecule type" value="Genomic_DNA"/>
</dbReference>
<evidence type="ECO:0000259" key="3">
    <source>
        <dbReference type="Pfam" id="PF03061"/>
    </source>
</evidence>
<gene>
    <name evidence="4" type="ORF">EAS64_36410</name>
</gene>
<protein>
    <submittedName>
        <fullName evidence="4">PaaI family thioesterase</fullName>
    </submittedName>
</protein>
<dbReference type="OrthoDB" id="9813282at2"/>
<dbReference type="GO" id="GO:0061522">
    <property type="term" value="F:1,4-dihydroxy-2-naphthoyl-CoA thioesterase activity"/>
    <property type="evidence" value="ECO:0007669"/>
    <property type="project" value="TreeGrafter"/>
</dbReference>
<dbReference type="InterPro" id="IPR006683">
    <property type="entry name" value="Thioestr_dom"/>
</dbReference>
<dbReference type="NCBIfam" id="TIGR00369">
    <property type="entry name" value="unchar_dom_1"/>
    <property type="match status" value="1"/>
</dbReference>
<sequence>MPEQTADLVALMPFARHIGMTIDEASADQVIARLAWAPELRTAGGLMHGGVLMSLADSAGALVAYLGLPEGARTATITSSTQLFRPVTAGEVRAIAIPLHRGRTTVTIQTSLYDSQDRLVAQTTQTQSVITRNLA</sequence>
<dbReference type="CDD" id="cd03443">
    <property type="entry name" value="PaaI_thioesterase"/>
    <property type="match status" value="1"/>
</dbReference>
<comment type="similarity">
    <text evidence="1">Belongs to the thioesterase PaaI family.</text>
</comment>
<name>A0A6P2BUE0_9ACTN</name>
<dbReference type="PANTHER" id="PTHR43240">
    <property type="entry name" value="1,4-DIHYDROXY-2-NAPHTHOYL-COA THIOESTERASE 1"/>
    <property type="match status" value="1"/>
</dbReference>
<keyword evidence="2" id="KW-0378">Hydrolase</keyword>
<dbReference type="Gene3D" id="3.10.129.10">
    <property type="entry name" value="Hotdog Thioesterase"/>
    <property type="match status" value="1"/>
</dbReference>
<dbReference type="InterPro" id="IPR003736">
    <property type="entry name" value="PAAI_dom"/>
</dbReference>
<evidence type="ECO:0000256" key="1">
    <source>
        <dbReference type="ARBA" id="ARBA00008324"/>
    </source>
</evidence>